<keyword evidence="7" id="KW-0449">Lipoprotein</keyword>
<dbReference type="InterPro" id="IPR046530">
    <property type="entry name" value="BIM1-like_dom"/>
</dbReference>
<evidence type="ECO:0000256" key="2">
    <source>
        <dbReference type="ARBA" id="ARBA00022475"/>
    </source>
</evidence>
<feature type="transmembrane region" description="Helical" evidence="8">
    <location>
        <begin position="6"/>
        <end position="26"/>
    </location>
</feature>
<evidence type="ECO:0000259" key="9">
    <source>
        <dbReference type="Pfam" id="PF20238"/>
    </source>
</evidence>
<gene>
    <name evidence="10" type="ORF">N7532_002711</name>
</gene>
<dbReference type="PANTHER" id="PTHR34992:SF1">
    <property type="entry name" value="COPPER ACQUISITION FACTOR BIM1-LIKE DOMAIN-CONTAINING PROTEIN"/>
    <property type="match status" value="1"/>
</dbReference>
<accession>A0A9W9G0V1</accession>
<reference evidence="10" key="2">
    <citation type="journal article" date="2023" name="IMA Fungus">
        <title>Comparative genomic study of the Penicillium genus elucidates a diverse pangenome and 15 lateral gene transfer events.</title>
        <authorList>
            <person name="Petersen C."/>
            <person name="Sorensen T."/>
            <person name="Nielsen M.R."/>
            <person name="Sondergaard T.E."/>
            <person name="Sorensen J.L."/>
            <person name="Fitzpatrick D.A."/>
            <person name="Frisvad J.C."/>
            <person name="Nielsen K.L."/>
        </authorList>
    </citation>
    <scope>NUCLEOTIDE SEQUENCE</scope>
    <source>
        <strain evidence="10">IBT 30761</strain>
    </source>
</reference>
<evidence type="ECO:0000313" key="11">
    <source>
        <dbReference type="Proteomes" id="UP001149074"/>
    </source>
</evidence>
<dbReference type="OrthoDB" id="2146436at2759"/>
<comment type="caution">
    <text evidence="10">The sequence shown here is derived from an EMBL/GenBank/DDBJ whole genome shotgun (WGS) entry which is preliminary data.</text>
</comment>
<evidence type="ECO:0000256" key="4">
    <source>
        <dbReference type="ARBA" id="ARBA00022729"/>
    </source>
</evidence>
<dbReference type="EMBL" id="JAPQKI010000003">
    <property type="protein sequence ID" value="KAJ5110066.1"/>
    <property type="molecule type" value="Genomic_DNA"/>
</dbReference>
<evidence type="ECO:0000256" key="7">
    <source>
        <dbReference type="ARBA" id="ARBA00023288"/>
    </source>
</evidence>
<organism evidence="10 11">
    <name type="scientific">Penicillium argentinense</name>
    <dbReference type="NCBI Taxonomy" id="1131581"/>
    <lineage>
        <taxon>Eukaryota</taxon>
        <taxon>Fungi</taxon>
        <taxon>Dikarya</taxon>
        <taxon>Ascomycota</taxon>
        <taxon>Pezizomycotina</taxon>
        <taxon>Eurotiomycetes</taxon>
        <taxon>Eurotiomycetidae</taxon>
        <taxon>Eurotiales</taxon>
        <taxon>Aspergillaceae</taxon>
        <taxon>Penicillium</taxon>
    </lineage>
</organism>
<keyword evidence="5 8" id="KW-0472">Membrane</keyword>
<evidence type="ECO:0000256" key="5">
    <source>
        <dbReference type="ARBA" id="ARBA00023136"/>
    </source>
</evidence>
<evidence type="ECO:0000313" key="10">
    <source>
        <dbReference type="EMBL" id="KAJ5110066.1"/>
    </source>
</evidence>
<dbReference type="Proteomes" id="UP001149074">
    <property type="component" value="Unassembled WGS sequence"/>
</dbReference>
<evidence type="ECO:0000256" key="8">
    <source>
        <dbReference type="SAM" id="Phobius"/>
    </source>
</evidence>
<dbReference type="PANTHER" id="PTHR34992">
    <property type="entry name" value="HYPHAL ANASTAMOSIS-7 PROTEIN"/>
    <property type="match status" value="1"/>
</dbReference>
<keyword evidence="3" id="KW-0336">GPI-anchor</keyword>
<keyword evidence="8" id="KW-0812">Transmembrane</keyword>
<dbReference type="GO" id="GO:0005886">
    <property type="term" value="C:plasma membrane"/>
    <property type="evidence" value="ECO:0007669"/>
    <property type="project" value="UniProtKB-SubCell"/>
</dbReference>
<dbReference type="CDD" id="cd21176">
    <property type="entry name" value="LPMO_auxiliary-like"/>
    <property type="match status" value="1"/>
</dbReference>
<keyword evidence="11" id="KW-1185">Reference proteome</keyword>
<sequence>MKGNSILLLLVMAIFVMGHFHLLYPISRGDNVDKMNTFPCGGLSESTNRTKLPYGNFPVSVRLGHSSSAMEVLISLDYPEDAFPIISTFGVKGQGQFCLPDVEFDPRKMGIDKESVNATIMVQTNGDPDGGLYACADVEFAKDTKVMGADCRNNTKFEIVTFKGEGEKLHANESTPDGYKQTHDNKNDAGKTDLLNWGISYILVLAWYFCM</sequence>
<dbReference type="Pfam" id="PF20238">
    <property type="entry name" value="BIM1-like_dom"/>
    <property type="match status" value="1"/>
</dbReference>
<keyword evidence="4" id="KW-0732">Signal</keyword>
<comment type="subcellular location">
    <subcellularLocation>
        <location evidence="1">Cell membrane</location>
        <topology evidence="1">Lipid-anchor</topology>
        <topology evidence="1">GPI-anchor</topology>
    </subcellularLocation>
</comment>
<protein>
    <submittedName>
        <fullName evidence="10">GPI anchored protein</fullName>
    </submittedName>
</protein>
<dbReference type="GO" id="GO:0098552">
    <property type="term" value="C:side of membrane"/>
    <property type="evidence" value="ECO:0007669"/>
    <property type="project" value="UniProtKB-KW"/>
</dbReference>
<dbReference type="RefSeq" id="XP_056478177.1">
    <property type="nucleotide sequence ID" value="XM_056615205.1"/>
</dbReference>
<keyword evidence="6" id="KW-0325">Glycoprotein</keyword>
<reference evidence="10" key="1">
    <citation type="submission" date="2022-11" db="EMBL/GenBank/DDBJ databases">
        <authorList>
            <person name="Petersen C."/>
        </authorList>
    </citation>
    <scope>NUCLEOTIDE SEQUENCE</scope>
    <source>
        <strain evidence="10">IBT 30761</strain>
    </source>
</reference>
<dbReference type="GeneID" id="81354184"/>
<evidence type="ECO:0000256" key="1">
    <source>
        <dbReference type="ARBA" id="ARBA00004609"/>
    </source>
</evidence>
<dbReference type="InterPro" id="IPR046936">
    <property type="entry name" value="BIM1-like"/>
</dbReference>
<name>A0A9W9G0V1_9EURO</name>
<keyword evidence="8" id="KW-1133">Transmembrane helix</keyword>
<keyword evidence="2" id="KW-1003">Cell membrane</keyword>
<dbReference type="AlphaFoldDB" id="A0A9W9G0V1"/>
<evidence type="ECO:0000256" key="3">
    <source>
        <dbReference type="ARBA" id="ARBA00022622"/>
    </source>
</evidence>
<evidence type="ECO:0000256" key="6">
    <source>
        <dbReference type="ARBA" id="ARBA00023180"/>
    </source>
</evidence>
<feature type="domain" description="Copper acquisition factor BIM1-like" evidence="9">
    <location>
        <begin position="17"/>
        <end position="155"/>
    </location>
</feature>
<proteinExistence type="predicted"/>